<feature type="transmembrane region" description="Helical" evidence="1">
    <location>
        <begin position="178"/>
        <end position="203"/>
    </location>
</feature>
<dbReference type="InterPro" id="IPR021913">
    <property type="entry name" value="DUF3526"/>
</dbReference>
<dbReference type="PANTHER" id="PTHR43471:SF1">
    <property type="entry name" value="ABC TRANSPORTER PERMEASE PROTEIN NOSY-RELATED"/>
    <property type="match status" value="1"/>
</dbReference>
<dbReference type="AlphaFoldDB" id="A0A4Q0P366"/>
<dbReference type="Pfam" id="PF12040">
    <property type="entry name" value="DUF3526"/>
    <property type="match status" value="1"/>
</dbReference>
<evidence type="ECO:0000313" key="3">
    <source>
        <dbReference type="Proteomes" id="UP000290608"/>
    </source>
</evidence>
<feature type="transmembrane region" description="Helical" evidence="1">
    <location>
        <begin position="21"/>
        <end position="40"/>
    </location>
</feature>
<keyword evidence="1" id="KW-0472">Membrane</keyword>
<gene>
    <name evidence="2" type="ORF">DSL99_4066</name>
</gene>
<feature type="transmembrane region" description="Helical" evidence="1">
    <location>
        <begin position="128"/>
        <end position="150"/>
    </location>
</feature>
<dbReference type="Proteomes" id="UP000290608">
    <property type="component" value="Unassembled WGS sequence"/>
</dbReference>
<proteinExistence type="predicted"/>
<protein>
    <submittedName>
        <fullName evidence="2">ABC-2 type transport system permease protein</fullName>
    </submittedName>
</protein>
<organism evidence="2 3">
    <name type="scientific">Leeuwenhoekiella marinoflava</name>
    <dbReference type="NCBI Taxonomy" id="988"/>
    <lineage>
        <taxon>Bacteria</taxon>
        <taxon>Pseudomonadati</taxon>
        <taxon>Bacteroidota</taxon>
        <taxon>Flavobacteriia</taxon>
        <taxon>Flavobacteriales</taxon>
        <taxon>Flavobacteriaceae</taxon>
        <taxon>Leeuwenhoekiella</taxon>
    </lineage>
</organism>
<feature type="transmembrane region" description="Helical" evidence="1">
    <location>
        <begin position="243"/>
        <end position="261"/>
    </location>
</feature>
<dbReference type="EMBL" id="QOVL01000034">
    <property type="protein sequence ID" value="RXG21010.1"/>
    <property type="molecule type" value="Genomic_DNA"/>
</dbReference>
<keyword evidence="1" id="KW-1133">Transmembrane helix</keyword>
<keyword evidence="1" id="KW-0812">Transmembrane</keyword>
<feature type="transmembrane region" description="Helical" evidence="1">
    <location>
        <begin position="215"/>
        <end position="236"/>
    </location>
</feature>
<evidence type="ECO:0000313" key="2">
    <source>
        <dbReference type="EMBL" id="RXG21010.1"/>
    </source>
</evidence>
<dbReference type="STRING" id="1122159.SAMN02745246_04087"/>
<accession>A0A4Q0P366</accession>
<sequence length="475" mass="54036">MNSIKNIIAVEWKNIIRTKTAMVLIGVFAVLLLFSAFIGIENKVEQNSIRHKYQEQVHDHYVNQPDRNPHRVSHYGYLVFRERPALSFFEFGIESFAGNSIFLEAHRQNTVNLSEAGFSNGMLRFGELSMALILQLLVPLFIFFIGYGTLADLKSNGVLKIMLAQGVSAKKLILGKTLGIFSFTTAVFIGALLLIFTIAFAVYPEELTAAVLMRSIFAVGLYTAYFFICSWVTVLISAKSSRGGTALISLIVMWMLCGIILPKMAQNVGQVIFPSISKLEFETHIAEDLEQIGDSHDPEDAYYNTFKAETLAEYGVDDVKDLPFNYVGHLMAEGERITTQLYRAHFDELIDTYDKQNSIAAYLSFVDPYLMLRNLSMAVTGTDMAHYLDFQKQTEAYRYEQTQYFNELHKNEIEAEQSGTQRLDNSRFKERETFQYTKRGLFWALSNQLTTLLALLFWVILIGLSFSFGFKKINL</sequence>
<reference evidence="2 3" key="1">
    <citation type="submission" date="2018-07" db="EMBL/GenBank/DDBJ databases">
        <title>Leeuwenhoekiella genomics.</title>
        <authorList>
            <person name="Tahon G."/>
            <person name="Willems A."/>
        </authorList>
    </citation>
    <scope>NUCLEOTIDE SEQUENCE [LARGE SCALE GENOMIC DNA]</scope>
    <source>
        <strain evidence="2 3">LMG 1345</strain>
    </source>
</reference>
<evidence type="ECO:0000256" key="1">
    <source>
        <dbReference type="SAM" id="Phobius"/>
    </source>
</evidence>
<feature type="transmembrane region" description="Helical" evidence="1">
    <location>
        <begin position="449"/>
        <end position="470"/>
    </location>
</feature>
<dbReference type="RefSeq" id="WP_073101239.1">
    <property type="nucleotide sequence ID" value="NZ_QOVL01000034.1"/>
</dbReference>
<comment type="caution">
    <text evidence="2">The sequence shown here is derived from an EMBL/GenBank/DDBJ whole genome shotgun (WGS) entry which is preliminary data.</text>
</comment>
<name>A0A4Q0P366_9FLAO</name>
<dbReference type="PANTHER" id="PTHR43471">
    <property type="entry name" value="ABC TRANSPORTER PERMEASE"/>
    <property type="match status" value="1"/>
</dbReference>